<comment type="caution">
    <text evidence="2">The sequence shown here is derived from an EMBL/GenBank/DDBJ whole genome shotgun (WGS) entry which is preliminary data.</text>
</comment>
<evidence type="ECO:0000313" key="3">
    <source>
        <dbReference type="Proteomes" id="UP000669179"/>
    </source>
</evidence>
<dbReference type="EMBL" id="JAGEOJ010000026">
    <property type="protein sequence ID" value="MBO2454398.1"/>
    <property type="molecule type" value="Genomic_DNA"/>
</dbReference>
<dbReference type="AlphaFoldDB" id="A0A939PQJ5"/>
<dbReference type="GO" id="GO:0016740">
    <property type="term" value="F:transferase activity"/>
    <property type="evidence" value="ECO:0007669"/>
    <property type="project" value="UniProtKB-KW"/>
</dbReference>
<evidence type="ECO:0000256" key="1">
    <source>
        <dbReference type="SAM" id="MobiDB-lite"/>
    </source>
</evidence>
<name>A0A939PQJ5_9ACTN</name>
<sequence>MSSPWDELKYGPWPEDAEVPHDRPDAGTRKRLGLPATLRPVPGAVQRAVFDPALKHHAKALRAGEPAFESAEISERWYAARRQAIDHVLAVIAGSEWVDNLVLRGSILLRAWYGEAAREPGDLDFVVVPRTWGIAERRTHAMLDGIARQAEATAPEGLRMDARDAVAEDIWTYDRVPGRRLVLTWQAGGLPHGSVQLDFVFNELLPADPEPTRVPRFDGGPAPLLMAATPELSLAWKVMWLLDDAYPQGKDLYDALLLAAHTSLSYRLLADAMVASDPHRARRLPTLDEVAALDVDWEEFRKEYPEFAPMPGTAEDTVQRLVVALRPTFTREHDLPEGEYARRAELLGPRIRRYAILKAEGGLDPVIAMMAKEDGIPVEEAVVIVNELLGRSANAVPHSLDLVMRGYELAGSSWIGYYRRNPEKREEILTALR</sequence>
<feature type="compositionally biased region" description="Basic and acidic residues" evidence="1">
    <location>
        <begin position="18"/>
        <end position="28"/>
    </location>
</feature>
<keyword evidence="3" id="KW-1185">Reference proteome</keyword>
<dbReference type="Proteomes" id="UP000669179">
    <property type="component" value="Unassembled WGS sequence"/>
</dbReference>
<organism evidence="2 3">
    <name type="scientific">Actinomadura barringtoniae</name>
    <dbReference type="NCBI Taxonomy" id="1427535"/>
    <lineage>
        <taxon>Bacteria</taxon>
        <taxon>Bacillati</taxon>
        <taxon>Actinomycetota</taxon>
        <taxon>Actinomycetes</taxon>
        <taxon>Streptosporangiales</taxon>
        <taxon>Thermomonosporaceae</taxon>
        <taxon>Actinomadura</taxon>
    </lineage>
</organism>
<dbReference type="InterPro" id="IPR014942">
    <property type="entry name" value="AbiEii"/>
</dbReference>
<proteinExistence type="predicted"/>
<reference evidence="2" key="1">
    <citation type="submission" date="2021-03" db="EMBL/GenBank/DDBJ databases">
        <authorList>
            <person name="Kanchanasin P."/>
            <person name="Saeng-In P."/>
            <person name="Phongsopitanun W."/>
            <person name="Yuki M."/>
            <person name="Kudo T."/>
            <person name="Ohkuma M."/>
            <person name="Tanasupawat S."/>
        </authorList>
    </citation>
    <scope>NUCLEOTIDE SEQUENCE</scope>
    <source>
        <strain evidence="2">GKU 128</strain>
    </source>
</reference>
<accession>A0A939PQJ5</accession>
<gene>
    <name evidence="2" type="ORF">J4573_45435</name>
</gene>
<dbReference type="Pfam" id="PF08843">
    <property type="entry name" value="AbiEii"/>
    <property type="match status" value="1"/>
</dbReference>
<protein>
    <submittedName>
        <fullName evidence="2">Nucleotidyl transferase AbiEii/AbiGii toxin family protein</fullName>
    </submittedName>
</protein>
<feature type="region of interest" description="Disordered" evidence="1">
    <location>
        <begin position="1"/>
        <end position="33"/>
    </location>
</feature>
<keyword evidence="2" id="KW-0808">Transferase</keyword>
<evidence type="ECO:0000313" key="2">
    <source>
        <dbReference type="EMBL" id="MBO2454398.1"/>
    </source>
</evidence>
<dbReference type="RefSeq" id="WP_208262607.1">
    <property type="nucleotide sequence ID" value="NZ_JAGEOJ010000026.1"/>
</dbReference>